<dbReference type="EMBL" id="JABWDY010034278">
    <property type="protein sequence ID" value="KAF5182822.1"/>
    <property type="molecule type" value="Genomic_DNA"/>
</dbReference>
<reference evidence="1 2" key="1">
    <citation type="submission" date="2020-06" db="EMBL/GenBank/DDBJ databases">
        <title>Transcriptomic and genomic resources for Thalictrum thalictroides and T. hernandezii: Facilitating candidate gene discovery in an emerging model plant lineage.</title>
        <authorList>
            <person name="Arias T."/>
            <person name="Riano-Pachon D.M."/>
            <person name="Di Stilio V.S."/>
        </authorList>
    </citation>
    <scope>NUCLEOTIDE SEQUENCE [LARGE SCALE GENOMIC DNA]</scope>
    <source>
        <strain evidence="2">cv. WT478/WT964</strain>
        <tissue evidence="1">Leaves</tissue>
    </source>
</reference>
<evidence type="ECO:0000313" key="1">
    <source>
        <dbReference type="EMBL" id="KAF5182822.1"/>
    </source>
</evidence>
<protein>
    <submittedName>
        <fullName evidence="1">Uncharacterized protein</fullName>
    </submittedName>
</protein>
<keyword evidence="2" id="KW-1185">Reference proteome</keyword>
<proteinExistence type="predicted"/>
<accession>A0A7J6VER0</accession>
<dbReference type="Proteomes" id="UP000554482">
    <property type="component" value="Unassembled WGS sequence"/>
</dbReference>
<comment type="caution">
    <text evidence="1">The sequence shown here is derived from an EMBL/GenBank/DDBJ whole genome shotgun (WGS) entry which is preliminary data.</text>
</comment>
<sequence>MVCSKFSSVTFYNDINFTTSDTNEPDGGIAFDISQESSDEVFDDINSIPQIRIVNKFNNIIVFVHISKGIINIRCKLEGINDFCTWERAEPGEYTLQGSSGGWATVIRDPNSEVVAATHGKSKYYSTELIELNALEQGLQLTV</sequence>
<evidence type="ECO:0000313" key="2">
    <source>
        <dbReference type="Proteomes" id="UP000554482"/>
    </source>
</evidence>
<dbReference type="AlphaFoldDB" id="A0A7J6VER0"/>
<gene>
    <name evidence="1" type="ORF">FRX31_027592</name>
</gene>
<organism evidence="1 2">
    <name type="scientific">Thalictrum thalictroides</name>
    <name type="common">Rue-anemone</name>
    <name type="synonym">Anemone thalictroides</name>
    <dbReference type="NCBI Taxonomy" id="46969"/>
    <lineage>
        <taxon>Eukaryota</taxon>
        <taxon>Viridiplantae</taxon>
        <taxon>Streptophyta</taxon>
        <taxon>Embryophyta</taxon>
        <taxon>Tracheophyta</taxon>
        <taxon>Spermatophyta</taxon>
        <taxon>Magnoliopsida</taxon>
        <taxon>Ranunculales</taxon>
        <taxon>Ranunculaceae</taxon>
        <taxon>Thalictroideae</taxon>
        <taxon>Thalictrum</taxon>
    </lineage>
</organism>
<name>A0A7J6VER0_THATH</name>